<sequence>MQRYRSSIHMQFDFPDPHLLERYVLTPSHCKVLNGILEGVSEKGDKHSHLLIGPYGTGKSLISTILCQLLSRKFSEEWSKRLLEQAEMIDTQLASLLRHVNDGQITYIPVLVNGKTGSLSKIIIEAVYRALHQAGIHILTPNEASAILSTVERWKQSYPEAYSAFLQFLEERLIGEKEWSKRIRECNEKFMEEFIAFYPSVTAGTEWTYVHDTYFIEDLESLTKELKAKQLGLFIVYDEFGRFLQTFENLDSTKNMQDLQSLAEFADRMDNMQLLLISHKHIRQYASDDQESIRLEFEKIEGRFRHYTLENDAGTYLQLAQEAMRDINEDSMEHNSELITVDSLRRFSLFNEFTSYQLEQGILTSLYPVHPVTLMLLPQLSNIFGQNERTLFSFLSDHERDSLREHIQQQRTGYYYADRLFRFFQLEAAEIKEQSALELYHYVVPYVDSQRPLQHRIVELLTMWSETRMTQKQPVTIPFLAFALGVEDKEAEAELEYLANAKIVRYNSVRGQWELFNGSSIDVEDLISKKSASTSLKLREIMEIMDSHLPVTFILPYEYNDKMDMLRYADIRFADVSEMMDSNDKDWPGDDRIWFIVYENLDQYDDPSAVMQQLNKPYLAVFPTFSTEKVLPYVLKYKITEQLLHDSALLALDTRLKSELNLIREETSLKIRAFVDRYFEFTKHEWYSGTQRVQIKTSSDLEKLISIRLLDKYPYSPVIRNEAFNRNRISAIQRRALIDVIDRLIHQPLEPSLGITGYGPNYLIFATALKNNDYLIDENGNIHCNESFEAIRQDLIRQLNSKPIGQLLELIEIMQNAPYGVRSSVIPLLFVALLRDLWDQLLFYSHDMMVTHLNGASILEMIELADSFEYRYYNWSVDEKSQLIEACRKLKFPVEACSSFLQASEFLLQWLRNLPKFTQVTQQLSKEALWVRDRIRSTEVDPYSHMKQLVADVDLLVAAKEEMELFMIRNEYELEKRILTLTEQPSFDSFFEVVSRSREEAIGKNSKLMTVSNADHLTGGVIDRVAEHLVGVVRADWSDSTEELFLNQIKYEWELLMSDKEVAVSINQTLDVNQPLSKKSQTLYANVKNMLKYAGRDVSKQELKQLLAKLLHEL</sequence>
<protein>
    <submittedName>
        <fullName evidence="1">Uncharacterized protein</fullName>
    </submittedName>
</protein>
<evidence type="ECO:0000313" key="1">
    <source>
        <dbReference type="EMBL" id="ANY72830.1"/>
    </source>
</evidence>
<organism evidence="1">
    <name type="scientific">Paenibacillus ihbetae</name>
    <dbReference type="NCBI Taxonomy" id="1870820"/>
    <lineage>
        <taxon>Bacteria</taxon>
        <taxon>Bacillati</taxon>
        <taxon>Bacillota</taxon>
        <taxon>Bacilli</taxon>
        <taxon>Bacillales</taxon>
        <taxon>Paenibacillaceae</taxon>
        <taxon>Paenibacillus</taxon>
    </lineage>
</organism>
<dbReference type="InterPro" id="IPR027417">
    <property type="entry name" value="P-loop_NTPase"/>
</dbReference>
<dbReference type="EMBL" id="CP016809">
    <property type="protein sequence ID" value="ANY72830.1"/>
    <property type="molecule type" value="Genomic_DNA"/>
</dbReference>
<name>A0A1B2DYM0_9BACL</name>
<dbReference type="GeneID" id="48308507"/>
<reference evidence="1" key="1">
    <citation type="submission" date="2016-08" db="EMBL/GenBank/DDBJ databases">
        <title>Complete Genome Seqeunce of Paenibacillus sp. nov. IHBB 9852 from high altitute lake of Indian trans-Himalayas.</title>
        <authorList>
            <person name="Kiran S."/>
            <person name="Swarnkar M.K."/>
            <person name="Rana A."/>
            <person name="Tewari R."/>
            <person name="Gulati A."/>
        </authorList>
    </citation>
    <scope>NUCLEOTIDE SEQUENCE [LARGE SCALE GENOMIC DNA]</scope>
    <source>
        <strain evidence="1">IHBB 9852</strain>
    </source>
</reference>
<proteinExistence type="predicted"/>
<dbReference type="KEGG" id="pib:BBD41_09660"/>
<gene>
    <name evidence="1" type="ORF">BBD41_09660</name>
</gene>
<dbReference type="RefSeq" id="WP_099477450.1">
    <property type="nucleotide sequence ID" value="NZ_CP016809.1"/>
</dbReference>
<dbReference type="AlphaFoldDB" id="A0A1B2DYM0"/>
<dbReference type="Gene3D" id="3.40.50.300">
    <property type="entry name" value="P-loop containing nucleotide triphosphate hydrolases"/>
    <property type="match status" value="1"/>
</dbReference>
<accession>A0A1B2DYM0</accession>
<dbReference type="SUPFAM" id="SSF52540">
    <property type="entry name" value="P-loop containing nucleoside triphosphate hydrolases"/>
    <property type="match status" value="1"/>
</dbReference>